<dbReference type="Pfam" id="PF00067">
    <property type="entry name" value="p450"/>
    <property type="match status" value="1"/>
</dbReference>
<dbReference type="GO" id="GO:0020037">
    <property type="term" value="F:heme binding"/>
    <property type="evidence" value="ECO:0007669"/>
    <property type="project" value="InterPro"/>
</dbReference>
<dbReference type="SUPFAM" id="SSF48264">
    <property type="entry name" value="Cytochrome P450"/>
    <property type="match status" value="1"/>
</dbReference>
<dbReference type="OrthoDB" id="6692864at2759"/>
<dbReference type="PANTHER" id="PTHR24305:SF187">
    <property type="entry name" value="P450, PUTATIVE (EUROFUNG)-RELATED"/>
    <property type="match status" value="1"/>
</dbReference>
<comment type="caution">
    <text evidence="10">The sequence shown here is derived from an EMBL/GenBank/DDBJ whole genome shotgun (WGS) entry which is preliminary data.</text>
</comment>
<organism evidence="10 11">
    <name type="scientific">Coniophora puteana (strain RWD-64-598)</name>
    <name type="common">Brown rot fungus</name>
    <dbReference type="NCBI Taxonomy" id="741705"/>
    <lineage>
        <taxon>Eukaryota</taxon>
        <taxon>Fungi</taxon>
        <taxon>Dikarya</taxon>
        <taxon>Basidiomycota</taxon>
        <taxon>Agaricomycotina</taxon>
        <taxon>Agaricomycetes</taxon>
        <taxon>Agaricomycetidae</taxon>
        <taxon>Boletales</taxon>
        <taxon>Coniophorineae</taxon>
        <taxon>Coniophoraceae</taxon>
        <taxon>Coniophora</taxon>
    </lineage>
</organism>
<evidence type="ECO:0000256" key="4">
    <source>
        <dbReference type="ARBA" id="ARBA00022723"/>
    </source>
</evidence>
<keyword evidence="5" id="KW-0560">Oxidoreductase</keyword>
<evidence type="ECO:0000256" key="7">
    <source>
        <dbReference type="ARBA" id="ARBA00023033"/>
    </source>
</evidence>
<feature type="transmembrane region" description="Helical" evidence="9">
    <location>
        <begin position="65"/>
        <end position="85"/>
    </location>
</feature>
<dbReference type="OMA" id="AYDMELP"/>
<dbReference type="PRINTS" id="PR00385">
    <property type="entry name" value="P450"/>
</dbReference>
<keyword evidence="4 8" id="KW-0479">Metal-binding</keyword>
<evidence type="ECO:0000256" key="8">
    <source>
        <dbReference type="PIRSR" id="PIRSR602403-1"/>
    </source>
</evidence>
<dbReference type="PANTHER" id="PTHR24305">
    <property type="entry name" value="CYTOCHROME P450"/>
    <property type="match status" value="1"/>
</dbReference>
<dbReference type="InterPro" id="IPR001128">
    <property type="entry name" value="Cyt_P450"/>
</dbReference>
<dbReference type="Proteomes" id="UP000053558">
    <property type="component" value="Unassembled WGS sequence"/>
</dbReference>
<dbReference type="GO" id="GO:0016705">
    <property type="term" value="F:oxidoreductase activity, acting on paired donors, with incorporation or reduction of molecular oxygen"/>
    <property type="evidence" value="ECO:0007669"/>
    <property type="project" value="InterPro"/>
</dbReference>
<sequence length="550" mass="62540">MATPVNEAHTAFLNGINSWAFSLSALTIWWLCHRRSWPMSVIFSYILATAAFASKRADLNMLRAAGYFFAHFLTLGLVVIVYRLSPFHPLAAFPGPLLFKVADLRLFFSVLQGYRYLEIDAMHKQYGDVVRIGPNKLSWLSLGVQHQFYKGSKSLDKSLSYRVPDRSFIGLFFMEDREEHAVRRSMWAPAFSQNMMDRYWPILWRSVTEFMECVERRVDSRGIIDITSALQHWSFDFNIYFIFGNHSYDSMMVNGDPRKLVETGQEATVQFEALGDVPWLLHILWYLPLPNPMFVLNNFALEMIRKRKSLGTPDPPDLCSYLLGEDGKHEGLNEQELVAETAFAIQAGGDTSAAVLNFGFYHLITNPEAYKKLQAELDEAFPDADSDEITPQKLASLPYLNAVVKEQLRLSTPFGQMPRVIPGDGLVLEGRFVPGGTIVGSPTYAMNVTEKYWSPDPLKFRPERWLPGGLGPGSITDENALSSFQFGPFGCLGKAYAIRELLLMNVRFLLAYDVALAPGYDGEEFVRKVVNMKTTIFRKKLLLQVRKRRR</sequence>
<proteinExistence type="inferred from homology"/>
<dbReference type="EMBL" id="JH711573">
    <property type="protein sequence ID" value="EIW86537.1"/>
    <property type="molecule type" value="Genomic_DNA"/>
</dbReference>
<evidence type="ECO:0000256" key="9">
    <source>
        <dbReference type="SAM" id="Phobius"/>
    </source>
</evidence>
<dbReference type="RefSeq" id="XP_007763297.1">
    <property type="nucleotide sequence ID" value="XM_007765107.1"/>
</dbReference>
<dbReference type="GO" id="GO:0004497">
    <property type="term" value="F:monooxygenase activity"/>
    <property type="evidence" value="ECO:0007669"/>
    <property type="project" value="UniProtKB-KW"/>
</dbReference>
<dbReference type="AlphaFoldDB" id="A0A5M3N5K5"/>
<dbReference type="InterPro" id="IPR002403">
    <property type="entry name" value="Cyt_P450_E_grp-IV"/>
</dbReference>
<evidence type="ECO:0000313" key="11">
    <source>
        <dbReference type="Proteomes" id="UP000053558"/>
    </source>
</evidence>
<evidence type="ECO:0000256" key="2">
    <source>
        <dbReference type="ARBA" id="ARBA00005179"/>
    </source>
</evidence>
<keyword evidence="6 8" id="KW-0408">Iron</keyword>
<dbReference type="GeneID" id="19211118"/>
<gene>
    <name evidence="10" type="ORF">CONPUDRAFT_86507</name>
</gene>
<comment type="similarity">
    <text evidence="3">Belongs to the cytochrome P450 family.</text>
</comment>
<feature type="binding site" description="axial binding residue" evidence="8">
    <location>
        <position position="491"/>
    </location>
    <ligand>
        <name>heme</name>
        <dbReference type="ChEBI" id="CHEBI:30413"/>
    </ligand>
    <ligandPart>
        <name>Fe</name>
        <dbReference type="ChEBI" id="CHEBI:18248"/>
    </ligandPart>
</feature>
<evidence type="ECO:0000313" key="10">
    <source>
        <dbReference type="EMBL" id="EIW86537.1"/>
    </source>
</evidence>
<comment type="cofactor">
    <cofactor evidence="1 8">
        <name>heme</name>
        <dbReference type="ChEBI" id="CHEBI:30413"/>
    </cofactor>
</comment>
<keyword evidence="11" id="KW-1185">Reference proteome</keyword>
<evidence type="ECO:0000256" key="3">
    <source>
        <dbReference type="ARBA" id="ARBA00010617"/>
    </source>
</evidence>
<protein>
    <submittedName>
        <fullName evidence="10">Cytochrome P450</fullName>
    </submittedName>
</protein>
<keyword evidence="7" id="KW-0503">Monooxygenase</keyword>
<evidence type="ECO:0000256" key="1">
    <source>
        <dbReference type="ARBA" id="ARBA00001971"/>
    </source>
</evidence>
<comment type="pathway">
    <text evidence="2">Secondary metabolite biosynthesis.</text>
</comment>
<accession>A0A5M3N5K5</accession>
<feature type="transmembrane region" description="Helical" evidence="9">
    <location>
        <begin position="12"/>
        <end position="31"/>
    </location>
</feature>
<name>A0A5M3N5K5_CONPW</name>
<evidence type="ECO:0000256" key="6">
    <source>
        <dbReference type="ARBA" id="ARBA00023004"/>
    </source>
</evidence>
<keyword evidence="8" id="KW-0349">Heme</keyword>
<dbReference type="InterPro" id="IPR036396">
    <property type="entry name" value="Cyt_P450_sf"/>
</dbReference>
<evidence type="ECO:0000256" key="5">
    <source>
        <dbReference type="ARBA" id="ARBA00023002"/>
    </source>
</evidence>
<dbReference type="KEGG" id="cput:CONPUDRAFT_86507"/>
<keyword evidence="9" id="KW-0812">Transmembrane</keyword>
<dbReference type="PRINTS" id="PR00465">
    <property type="entry name" value="EP450IV"/>
</dbReference>
<keyword evidence="9" id="KW-0472">Membrane</keyword>
<dbReference type="Gene3D" id="1.10.630.10">
    <property type="entry name" value="Cytochrome P450"/>
    <property type="match status" value="1"/>
</dbReference>
<keyword evidence="9" id="KW-1133">Transmembrane helix</keyword>
<dbReference type="InterPro" id="IPR050121">
    <property type="entry name" value="Cytochrome_P450_monoxygenase"/>
</dbReference>
<reference evidence="11" key="1">
    <citation type="journal article" date="2012" name="Science">
        <title>The Paleozoic origin of enzymatic lignin decomposition reconstructed from 31 fungal genomes.</title>
        <authorList>
            <person name="Floudas D."/>
            <person name="Binder M."/>
            <person name="Riley R."/>
            <person name="Barry K."/>
            <person name="Blanchette R.A."/>
            <person name="Henrissat B."/>
            <person name="Martinez A.T."/>
            <person name="Otillar R."/>
            <person name="Spatafora J.W."/>
            <person name="Yadav J.S."/>
            <person name="Aerts A."/>
            <person name="Benoit I."/>
            <person name="Boyd A."/>
            <person name="Carlson A."/>
            <person name="Copeland A."/>
            <person name="Coutinho P.M."/>
            <person name="de Vries R.P."/>
            <person name="Ferreira P."/>
            <person name="Findley K."/>
            <person name="Foster B."/>
            <person name="Gaskell J."/>
            <person name="Glotzer D."/>
            <person name="Gorecki P."/>
            <person name="Heitman J."/>
            <person name="Hesse C."/>
            <person name="Hori C."/>
            <person name="Igarashi K."/>
            <person name="Jurgens J.A."/>
            <person name="Kallen N."/>
            <person name="Kersten P."/>
            <person name="Kohler A."/>
            <person name="Kuees U."/>
            <person name="Kumar T.K.A."/>
            <person name="Kuo A."/>
            <person name="LaButti K."/>
            <person name="Larrondo L.F."/>
            <person name="Lindquist E."/>
            <person name="Ling A."/>
            <person name="Lombard V."/>
            <person name="Lucas S."/>
            <person name="Lundell T."/>
            <person name="Martin R."/>
            <person name="McLaughlin D.J."/>
            <person name="Morgenstern I."/>
            <person name="Morin E."/>
            <person name="Murat C."/>
            <person name="Nagy L.G."/>
            <person name="Nolan M."/>
            <person name="Ohm R.A."/>
            <person name="Patyshakuliyeva A."/>
            <person name="Rokas A."/>
            <person name="Ruiz-Duenas F.J."/>
            <person name="Sabat G."/>
            <person name="Salamov A."/>
            <person name="Samejima M."/>
            <person name="Schmutz J."/>
            <person name="Slot J.C."/>
            <person name="St John F."/>
            <person name="Stenlid J."/>
            <person name="Sun H."/>
            <person name="Sun S."/>
            <person name="Syed K."/>
            <person name="Tsang A."/>
            <person name="Wiebenga A."/>
            <person name="Young D."/>
            <person name="Pisabarro A."/>
            <person name="Eastwood D.C."/>
            <person name="Martin F."/>
            <person name="Cullen D."/>
            <person name="Grigoriev I.V."/>
            <person name="Hibbett D.S."/>
        </authorList>
    </citation>
    <scope>NUCLEOTIDE SEQUENCE [LARGE SCALE GENOMIC DNA]</scope>
    <source>
        <strain evidence="11">RWD-64-598 SS2</strain>
    </source>
</reference>
<dbReference type="GO" id="GO:0005506">
    <property type="term" value="F:iron ion binding"/>
    <property type="evidence" value="ECO:0007669"/>
    <property type="project" value="InterPro"/>
</dbReference>